<dbReference type="InterPro" id="IPR039430">
    <property type="entry name" value="Thymidylate_kin-like_dom"/>
</dbReference>
<dbReference type="GO" id="GO:0006227">
    <property type="term" value="P:dUDP biosynthetic process"/>
    <property type="evidence" value="ECO:0007669"/>
    <property type="project" value="TreeGrafter"/>
</dbReference>
<dbReference type="Gene3D" id="3.40.50.300">
    <property type="entry name" value="P-loop containing nucleotide triphosphate hydrolases"/>
    <property type="match status" value="1"/>
</dbReference>
<protein>
    <recommendedName>
        <fullName evidence="2">Thymidylate kinase</fullName>
    </recommendedName>
</protein>
<dbReference type="GO" id="GO:0005524">
    <property type="term" value="F:ATP binding"/>
    <property type="evidence" value="ECO:0007669"/>
    <property type="project" value="UniProtKB-KW"/>
</dbReference>
<dbReference type="Pfam" id="PF02223">
    <property type="entry name" value="Thymidylate_kin"/>
    <property type="match status" value="1"/>
</dbReference>
<keyword evidence="6" id="KW-0418">Kinase</keyword>
<evidence type="ECO:0000313" key="6">
    <source>
        <dbReference type="EMBL" id="KAB1140004.1"/>
    </source>
</evidence>
<dbReference type="EMBL" id="VZRB01000048">
    <property type="protein sequence ID" value="KAB1140004.1"/>
    <property type="molecule type" value="Genomic_DNA"/>
</dbReference>
<dbReference type="SUPFAM" id="SSF52540">
    <property type="entry name" value="P-loop containing nucleoside triphosphate hydrolases"/>
    <property type="match status" value="1"/>
</dbReference>
<dbReference type="InterPro" id="IPR027417">
    <property type="entry name" value="P-loop_NTPase"/>
</dbReference>
<dbReference type="Proteomes" id="UP000442707">
    <property type="component" value="Unassembled WGS sequence"/>
</dbReference>
<keyword evidence="7" id="KW-1185">Reference proteome</keyword>
<comment type="similarity">
    <text evidence="1">Belongs to the thymidylate kinase family.</text>
</comment>
<dbReference type="GO" id="GO:0005737">
    <property type="term" value="C:cytoplasm"/>
    <property type="evidence" value="ECO:0007669"/>
    <property type="project" value="TreeGrafter"/>
</dbReference>
<sequence length="205" mass="22200">MSVVGLDGAGKSTQVRMLGDWLRSQGVPGQAHRSLTMAPVRKALNAIAEEEGLTDHLELIGGETMRLVSACSQLARVTALAENLTTSPDVVIVDRFVYCQYALAKAEGVGSVDFLRRLLGGAPKPDLTIFLDVSPAEAVRRINVRGIDEEDPDFLETFRAAYLDLPEFTDFVSVPGDGDFETVQLAMRQALVDAFPEIFANVSTT</sequence>
<dbReference type="RefSeq" id="WP_150957773.1">
    <property type="nucleotide sequence ID" value="NZ_VZRB01000048.1"/>
</dbReference>
<dbReference type="PANTHER" id="PTHR10344">
    <property type="entry name" value="THYMIDYLATE KINASE"/>
    <property type="match status" value="1"/>
</dbReference>
<evidence type="ECO:0000256" key="2">
    <source>
        <dbReference type="ARBA" id="ARBA00017144"/>
    </source>
</evidence>
<organism evidence="6 7">
    <name type="scientific">Streptomyces luteolifulvus</name>
    <dbReference type="NCBI Taxonomy" id="2615112"/>
    <lineage>
        <taxon>Bacteria</taxon>
        <taxon>Bacillati</taxon>
        <taxon>Actinomycetota</taxon>
        <taxon>Actinomycetes</taxon>
        <taxon>Kitasatosporales</taxon>
        <taxon>Streptomycetaceae</taxon>
        <taxon>Streptomyces</taxon>
    </lineage>
</organism>
<dbReference type="GO" id="GO:0004798">
    <property type="term" value="F:dTMP kinase activity"/>
    <property type="evidence" value="ECO:0007669"/>
    <property type="project" value="TreeGrafter"/>
</dbReference>
<gene>
    <name evidence="6" type="ORF">F7R91_37645</name>
</gene>
<keyword evidence="4" id="KW-0067">ATP-binding</keyword>
<evidence type="ECO:0000256" key="3">
    <source>
        <dbReference type="ARBA" id="ARBA00022741"/>
    </source>
</evidence>
<name>A0A6H9UPW2_9ACTN</name>
<keyword evidence="6" id="KW-0808">Transferase</keyword>
<evidence type="ECO:0000256" key="1">
    <source>
        <dbReference type="ARBA" id="ARBA00009776"/>
    </source>
</evidence>
<dbReference type="AlphaFoldDB" id="A0A6H9UPW2"/>
<reference evidence="6 7" key="1">
    <citation type="submission" date="2019-09" db="EMBL/GenBank/DDBJ databases">
        <title>Screening of Novel Bioactive Compounds from Soil-Associated.</title>
        <authorList>
            <person name="Zhao S."/>
        </authorList>
    </citation>
    <scope>NUCLEOTIDE SEQUENCE [LARGE SCALE GENOMIC DNA]</scope>
    <source>
        <strain evidence="6 7">HIT-DPA4</strain>
    </source>
</reference>
<evidence type="ECO:0000313" key="7">
    <source>
        <dbReference type="Proteomes" id="UP000442707"/>
    </source>
</evidence>
<proteinExistence type="inferred from homology"/>
<feature type="domain" description="Thymidylate kinase-like" evidence="5">
    <location>
        <begin position="5"/>
        <end position="170"/>
    </location>
</feature>
<dbReference type="GO" id="GO:0006233">
    <property type="term" value="P:dTDP biosynthetic process"/>
    <property type="evidence" value="ECO:0007669"/>
    <property type="project" value="TreeGrafter"/>
</dbReference>
<dbReference type="CDD" id="cd01672">
    <property type="entry name" value="TMPK"/>
    <property type="match status" value="1"/>
</dbReference>
<keyword evidence="3" id="KW-0547">Nucleotide-binding</keyword>
<comment type="caution">
    <text evidence="6">The sequence shown here is derived from an EMBL/GenBank/DDBJ whole genome shotgun (WGS) entry which is preliminary data.</text>
</comment>
<evidence type="ECO:0000256" key="4">
    <source>
        <dbReference type="ARBA" id="ARBA00022840"/>
    </source>
</evidence>
<dbReference type="PANTHER" id="PTHR10344:SF4">
    <property type="entry name" value="UMP-CMP KINASE 2, MITOCHONDRIAL"/>
    <property type="match status" value="1"/>
</dbReference>
<accession>A0A6H9UPW2</accession>
<dbReference type="GO" id="GO:0006235">
    <property type="term" value="P:dTTP biosynthetic process"/>
    <property type="evidence" value="ECO:0007669"/>
    <property type="project" value="TreeGrafter"/>
</dbReference>
<evidence type="ECO:0000259" key="5">
    <source>
        <dbReference type="Pfam" id="PF02223"/>
    </source>
</evidence>